<keyword evidence="2" id="KW-1133">Transmembrane helix</keyword>
<feature type="region of interest" description="Disordered" evidence="1">
    <location>
        <begin position="77"/>
        <end position="102"/>
    </location>
</feature>
<dbReference type="EMBL" id="AF391293">
    <property type="protein sequence ID" value="AAM18886.1"/>
    <property type="molecule type" value="Genomic_DNA"/>
</dbReference>
<accession>Q8T758</accession>
<sequence length="194" mass="21914">MCKRTREMSNLMIMPILTEQGQNFSRHIQKKTYSQMINRRSTVLVAVVPIYLSIMKYVILTVTAGYQRGQQSATQYEKKWPAKVPKKGHREPAMEANKEQPNQLSVTSHHEHWLEGGGQSLIVLSYSPSRLSRVDIVVVGKITRALFLRLPVTEFDSKIRGGYHSVKAVVVGNRHRMEITVLVPSGLIEADTAS</sequence>
<evidence type="ECO:0000256" key="1">
    <source>
        <dbReference type="SAM" id="MobiDB-lite"/>
    </source>
</evidence>
<evidence type="ECO:0000313" key="3">
    <source>
        <dbReference type="EMBL" id="AAM18886.1"/>
    </source>
</evidence>
<evidence type="ECO:0000256" key="2">
    <source>
        <dbReference type="SAM" id="Phobius"/>
    </source>
</evidence>
<keyword evidence="2" id="KW-0812">Transmembrane</keyword>
<protein>
    <submittedName>
        <fullName evidence="3">Uncharacterized protein</fullName>
    </submittedName>
</protein>
<feature type="transmembrane region" description="Helical" evidence="2">
    <location>
        <begin position="43"/>
        <end position="66"/>
    </location>
</feature>
<keyword evidence="2" id="KW-0472">Membrane</keyword>
<dbReference type="AlphaFoldDB" id="Q8T758"/>
<name>Q8T758_BRAFL</name>
<reference evidence="3" key="1">
    <citation type="journal article" date="2002" name="Nat. Genet.">
        <title>Evidence of en bloc duplication in vertebrate genomes.</title>
        <authorList>
            <person name="Abi-Rached L."/>
            <person name="Gilles A."/>
            <person name="Shiina T."/>
            <person name="Pontarotti P."/>
            <person name="Inoko H."/>
        </authorList>
    </citation>
    <scope>NUCLEOTIDE SEQUENCE</scope>
</reference>
<proteinExistence type="predicted"/>
<organism evidence="3">
    <name type="scientific">Branchiostoma floridae</name>
    <name type="common">Florida lancelet</name>
    <name type="synonym">Amphioxus</name>
    <dbReference type="NCBI Taxonomy" id="7739"/>
    <lineage>
        <taxon>Eukaryota</taxon>
        <taxon>Metazoa</taxon>
        <taxon>Chordata</taxon>
        <taxon>Cephalochordata</taxon>
        <taxon>Leptocardii</taxon>
        <taxon>Amphioxiformes</taxon>
        <taxon>Branchiostomatidae</taxon>
        <taxon>Branchiostoma</taxon>
    </lineage>
</organism>